<dbReference type="OrthoDB" id="6392at2"/>
<keyword evidence="6" id="KW-1185">Reference proteome</keyword>
<comment type="caution">
    <text evidence="5">The sequence shown here is derived from an EMBL/GenBank/DDBJ whole genome shotgun (WGS) entry which is preliminary data.</text>
</comment>
<name>A0A4Z0GVB3_9BACL</name>
<dbReference type="NCBIfam" id="NF045758">
    <property type="entry name" value="YlxM"/>
    <property type="match status" value="1"/>
</dbReference>
<proteinExistence type="inferred from homology"/>
<dbReference type="InterPro" id="IPR013324">
    <property type="entry name" value="RNA_pol_sigma_r3/r4-like"/>
</dbReference>
<dbReference type="RefSeq" id="WP_135346902.1">
    <property type="nucleotide sequence ID" value="NZ_SRJD01000001.1"/>
</dbReference>
<comment type="function">
    <text evidence="2 3">Might take part in the signal recognition particle (SRP) pathway. This is inferred from the conservation of its genetic proximity to ftsY/ffh. May be a regulatory protein.</text>
</comment>
<evidence type="ECO:0000256" key="1">
    <source>
        <dbReference type="ARBA" id="ARBA00008720"/>
    </source>
</evidence>
<keyword evidence="4" id="KW-0175">Coiled coil</keyword>
<feature type="coiled-coil region" evidence="4">
    <location>
        <begin position="48"/>
        <end position="98"/>
    </location>
</feature>
<accession>A0A4Z0GVB3</accession>
<dbReference type="AlphaFoldDB" id="A0A4Z0GVB3"/>
<dbReference type="Gene3D" id="1.10.10.10">
    <property type="entry name" value="Winged helix-like DNA-binding domain superfamily/Winged helix DNA-binding domain"/>
    <property type="match status" value="1"/>
</dbReference>
<evidence type="ECO:0000256" key="3">
    <source>
        <dbReference type="HAMAP-Rule" id="MF_00245"/>
    </source>
</evidence>
<organism evidence="5 6">
    <name type="scientific">Sporolactobacillus shoreae</name>
    <dbReference type="NCBI Taxonomy" id="1465501"/>
    <lineage>
        <taxon>Bacteria</taxon>
        <taxon>Bacillati</taxon>
        <taxon>Bacillota</taxon>
        <taxon>Bacilli</taxon>
        <taxon>Bacillales</taxon>
        <taxon>Sporolactobacillaceae</taxon>
        <taxon>Sporolactobacillus</taxon>
    </lineage>
</organism>
<dbReference type="PANTHER" id="PTHR40083">
    <property type="entry name" value="UPF0122 PROTEIN CBO2450/CLC_2298"/>
    <property type="match status" value="1"/>
</dbReference>
<dbReference type="InterPro" id="IPR007394">
    <property type="entry name" value="UPF0122"/>
</dbReference>
<protein>
    <recommendedName>
        <fullName evidence="3">UPF0122 protein E4665_00870</fullName>
    </recommendedName>
</protein>
<sequence>MLEKILRVNALYDFYQPLLTPKQQEYLDLYYLNDFSLGEIAESHQVTRQAVYDNLKRAEKTLEAFEEKLGLFRKFNARAALIKELRDQTAELGSEERRKLDAVLDRLEKLE</sequence>
<dbReference type="InterPro" id="IPR054831">
    <property type="entry name" value="UPF0122_fam_protein"/>
</dbReference>
<dbReference type="HAMAP" id="MF_00245">
    <property type="entry name" value="UPF0122"/>
    <property type="match status" value="1"/>
</dbReference>
<evidence type="ECO:0000256" key="2">
    <source>
        <dbReference type="ARBA" id="ARBA00024764"/>
    </source>
</evidence>
<dbReference type="SUPFAM" id="SSF88659">
    <property type="entry name" value="Sigma3 and sigma4 domains of RNA polymerase sigma factors"/>
    <property type="match status" value="1"/>
</dbReference>
<evidence type="ECO:0000256" key="4">
    <source>
        <dbReference type="SAM" id="Coils"/>
    </source>
</evidence>
<reference evidence="5 6" key="1">
    <citation type="journal article" date="2015" name="Int. J. Syst. Evol. Microbiol.">
        <title>Sporolactobacillus shoreae sp. nov. and Sporolactobacillus spathodeae sp. nov., two spore-forming lactic acid bacteria isolated from tree barks in Thailand.</title>
        <authorList>
            <person name="Thamacharoensuk T."/>
            <person name="Kitahara M."/>
            <person name="Ohkuma M."/>
            <person name="Thongchul N."/>
            <person name="Tanasupawat S."/>
        </authorList>
    </citation>
    <scope>NUCLEOTIDE SEQUENCE [LARGE SCALE GENOMIC DNA]</scope>
    <source>
        <strain evidence="5 6">BK92</strain>
    </source>
</reference>
<keyword evidence="5" id="KW-0238">DNA-binding</keyword>
<dbReference type="InterPro" id="IPR036388">
    <property type="entry name" value="WH-like_DNA-bd_sf"/>
</dbReference>
<evidence type="ECO:0000313" key="6">
    <source>
        <dbReference type="Proteomes" id="UP000298347"/>
    </source>
</evidence>
<dbReference type="Pfam" id="PF04297">
    <property type="entry name" value="UPF0122"/>
    <property type="match status" value="1"/>
</dbReference>
<dbReference type="GO" id="GO:0003677">
    <property type="term" value="F:DNA binding"/>
    <property type="evidence" value="ECO:0007669"/>
    <property type="project" value="UniProtKB-KW"/>
</dbReference>
<dbReference type="Proteomes" id="UP000298347">
    <property type="component" value="Unassembled WGS sequence"/>
</dbReference>
<dbReference type="NCBIfam" id="NF001070">
    <property type="entry name" value="PRK00118.1-6"/>
    <property type="match status" value="1"/>
</dbReference>
<gene>
    <name evidence="5" type="ORF">E4665_00870</name>
</gene>
<comment type="similarity">
    <text evidence="1 3">Belongs to the UPF0122 family.</text>
</comment>
<dbReference type="EMBL" id="SRJD01000001">
    <property type="protein sequence ID" value="TGB00256.1"/>
    <property type="molecule type" value="Genomic_DNA"/>
</dbReference>
<dbReference type="PANTHER" id="PTHR40083:SF1">
    <property type="entry name" value="UPF0122 PROTEIN YLXM"/>
    <property type="match status" value="1"/>
</dbReference>
<evidence type="ECO:0000313" key="5">
    <source>
        <dbReference type="EMBL" id="TGB00256.1"/>
    </source>
</evidence>